<protein>
    <submittedName>
        <fullName evidence="1">Uncharacterized protein</fullName>
    </submittedName>
</protein>
<dbReference type="Proteomes" id="UP000276834">
    <property type="component" value="Unassembled WGS sequence"/>
</dbReference>
<dbReference type="AlphaFoldDB" id="A0A3L8SHW1"/>
<dbReference type="EMBL" id="QUSF01000022">
    <property type="protein sequence ID" value="RLW01564.1"/>
    <property type="molecule type" value="Genomic_DNA"/>
</dbReference>
<dbReference type="OrthoDB" id="1667587at2759"/>
<sequence>MQGPCGRRAKATALTPADLKSHHLYPHSLQNTAKELAVQDPEQQEQGYNSDALHKVRVQNCFKNHVANTETTTRAINHNSKTKFYPESSKDKWPIYRKLLHTTSALLLLLTKAPPRTRGYAKLGADVDQLTQPSRRKQEAEVLPAPFPAFSLPCLLGEEGTYVPLVTAALYVCATSGRSWDADSRISLAGSMLPSSLPGREGNR</sequence>
<keyword evidence="2" id="KW-1185">Reference proteome</keyword>
<proteinExistence type="predicted"/>
<comment type="caution">
    <text evidence="1">The sequence shown here is derived from an EMBL/GenBank/DDBJ whole genome shotgun (WGS) entry which is preliminary data.</text>
</comment>
<organism evidence="1 2">
    <name type="scientific">Chloebia gouldiae</name>
    <name type="common">Gouldian finch</name>
    <name type="synonym">Erythrura gouldiae</name>
    <dbReference type="NCBI Taxonomy" id="44316"/>
    <lineage>
        <taxon>Eukaryota</taxon>
        <taxon>Metazoa</taxon>
        <taxon>Chordata</taxon>
        <taxon>Craniata</taxon>
        <taxon>Vertebrata</taxon>
        <taxon>Euteleostomi</taxon>
        <taxon>Archelosauria</taxon>
        <taxon>Archosauria</taxon>
        <taxon>Dinosauria</taxon>
        <taxon>Saurischia</taxon>
        <taxon>Theropoda</taxon>
        <taxon>Coelurosauria</taxon>
        <taxon>Aves</taxon>
        <taxon>Neognathae</taxon>
        <taxon>Neoaves</taxon>
        <taxon>Telluraves</taxon>
        <taxon>Australaves</taxon>
        <taxon>Passeriformes</taxon>
        <taxon>Passeroidea</taxon>
        <taxon>Passeridae</taxon>
        <taxon>Chloebia</taxon>
    </lineage>
</organism>
<name>A0A3L8SHW1_CHLGU</name>
<evidence type="ECO:0000313" key="1">
    <source>
        <dbReference type="EMBL" id="RLW01564.1"/>
    </source>
</evidence>
<accession>A0A3L8SHW1</accession>
<evidence type="ECO:0000313" key="2">
    <source>
        <dbReference type="Proteomes" id="UP000276834"/>
    </source>
</evidence>
<reference evidence="1 2" key="1">
    <citation type="journal article" date="2018" name="Proc. R. Soc. B">
        <title>A non-coding region near Follistatin controls head colour polymorphism in the Gouldian finch.</title>
        <authorList>
            <person name="Toomey M.B."/>
            <person name="Marques C.I."/>
            <person name="Andrade P."/>
            <person name="Araujo P.M."/>
            <person name="Sabatino S."/>
            <person name="Gazda M.A."/>
            <person name="Afonso S."/>
            <person name="Lopes R.J."/>
            <person name="Corbo J.C."/>
            <person name="Carneiro M."/>
        </authorList>
    </citation>
    <scope>NUCLEOTIDE SEQUENCE [LARGE SCALE GENOMIC DNA]</scope>
    <source>
        <strain evidence="1">Red01</strain>
        <tissue evidence="1">Muscle</tissue>
    </source>
</reference>
<gene>
    <name evidence="1" type="ORF">DV515_00007829</name>
</gene>